<dbReference type="PANTHER" id="PTHR30448:SF0">
    <property type="entry name" value="RNASE ADAPTER PROTEIN RAPZ"/>
    <property type="match status" value="1"/>
</dbReference>
<evidence type="ECO:0000313" key="8">
    <source>
        <dbReference type="Proteomes" id="UP000265489"/>
    </source>
</evidence>
<keyword evidence="2 4" id="KW-0067">ATP-binding</keyword>
<feature type="domain" description="RapZ-like N-terminal" evidence="5">
    <location>
        <begin position="5"/>
        <end position="158"/>
    </location>
</feature>
<dbReference type="InterPro" id="IPR027417">
    <property type="entry name" value="P-loop_NTPase"/>
</dbReference>
<dbReference type="EMBL" id="QRYQ01000005">
    <property type="protein sequence ID" value="RGU92636.1"/>
    <property type="molecule type" value="Genomic_DNA"/>
</dbReference>
<keyword evidence="1 4" id="KW-0547">Nucleotide-binding</keyword>
<dbReference type="InterPro" id="IPR053930">
    <property type="entry name" value="RapZ-like_N"/>
</dbReference>
<dbReference type="SUPFAM" id="SSF52540">
    <property type="entry name" value="P-loop containing nucleoside triphosphate hydrolases"/>
    <property type="match status" value="1"/>
</dbReference>
<protein>
    <submittedName>
        <fullName evidence="7">RNase adapter RapZ</fullName>
    </submittedName>
</protein>
<evidence type="ECO:0000259" key="5">
    <source>
        <dbReference type="Pfam" id="PF03668"/>
    </source>
</evidence>
<dbReference type="InterPro" id="IPR005337">
    <property type="entry name" value="RapZ-like"/>
</dbReference>
<accession>A0A395WCU2</accession>
<evidence type="ECO:0000259" key="6">
    <source>
        <dbReference type="Pfam" id="PF22740"/>
    </source>
</evidence>
<dbReference type="GO" id="GO:0005524">
    <property type="term" value="F:ATP binding"/>
    <property type="evidence" value="ECO:0007669"/>
    <property type="project" value="UniProtKB-UniRule"/>
</dbReference>
<dbReference type="GO" id="GO:0005525">
    <property type="term" value="F:GTP binding"/>
    <property type="evidence" value="ECO:0007669"/>
    <property type="project" value="UniProtKB-UniRule"/>
</dbReference>
<dbReference type="HAMAP" id="MF_00636">
    <property type="entry name" value="RapZ_like"/>
    <property type="match status" value="1"/>
</dbReference>
<sequence>MMENKIVLVTGMSGAGKSSAMNALEDLGYYCMDNFPKELLDNLEELLRKDETHYKNVALSVSAIDYQAFVSYFENINRELQILFLDCSDEELLLRYRFTRRQHPMIVNHLATTLEDAIEVERDFLDHLQENSQNTIHIDTTKLSTSALASRVLHRFKSAKRSVFTVTFQSFGFKHGVPLDADMVIDVRFLPNPFYDPLLREKTGNQKEVYDYVMNKTETQEFIVHLKNYCDFVFNQYEKQNKSHMIVAIGCTGGQHRSVSICNWLYDTYKDTYRCFKSHRDIGVDEE</sequence>
<feature type="domain" description="RapZ C-terminal" evidence="6">
    <location>
        <begin position="165"/>
        <end position="282"/>
    </location>
</feature>
<dbReference type="InterPro" id="IPR053931">
    <property type="entry name" value="RapZ_C"/>
</dbReference>
<dbReference type="NCBIfam" id="NF003828">
    <property type="entry name" value="PRK05416.1"/>
    <property type="match status" value="1"/>
</dbReference>
<evidence type="ECO:0000256" key="4">
    <source>
        <dbReference type="HAMAP-Rule" id="MF_00636"/>
    </source>
</evidence>
<keyword evidence="3 4" id="KW-0342">GTP-binding</keyword>
<dbReference type="PIRSF" id="PIRSF005052">
    <property type="entry name" value="P-loopkin"/>
    <property type="match status" value="1"/>
</dbReference>
<comment type="caution">
    <text evidence="4">Lacks conserved residue(s) required for the propagation of feature annotation.</text>
</comment>
<feature type="binding site" evidence="4">
    <location>
        <begin position="11"/>
        <end position="18"/>
    </location>
    <ligand>
        <name>ATP</name>
        <dbReference type="ChEBI" id="CHEBI:30616"/>
    </ligand>
</feature>
<evidence type="ECO:0000313" key="7">
    <source>
        <dbReference type="EMBL" id="RGU92636.1"/>
    </source>
</evidence>
<dbReference type="Gene3D" id="3.40.50.300">
    <property type="entry name" value="P-loop containing nucleotide triphosphate hydrolases"/>
    <property type="match status" value="1"/>
</dbReference>
<comment type="caution">
    <text evidence="7">The sequence shown here is derived from an EMBL/GenBank/DDBJ whole genome shotgun (WGS) entry which is preliminary data.</text>
</comment>
<evidence type="ECO:0000256" key="1">
    <source>
        <dbReference type="ARBA" id="ARBA00022741"/>
    </source>
</evidence>
<evidence type="ECO:0000256" key="3">
    <source>
        <dbReference type="ARBA" id="ARBA00023134"/>
    </source>
</evidence>
<dbReference type="Proteomes" id="UP000265489">
    <property type="component" value="Unassembled WGS sequence"/>
</dbReference>
<dbReference type="Pfam" id="PF22740">
    <property type="entry name" value="PapZ_C"/>
    <property type="match status" value="1"/>
</dbReference>
<proteinExistence type="inferred from homology"/>
<dbReference type="AlphaFoldDB" id="A0A395WCU2"/>
<name>A0A395WCU2_9FIRM</name>
<dbReference type="PANTHER" id="PTHR30448">
    <property type="entry name" value="RNASE ADAPTER PROTEIN RAPZ"/>
    <property type="match status" value="1"/>
</dbReference>
<organism evidence="7 8">
    <name type="scientific">Holdemanella biformis</name>
    <dbReference type="NCBI Taxonomy" id="1735"/>
    <lineage>
        <taxon>Bacteria</taxon>
        <taxon>Bacillati</taxon>
        <taxon>Bacillota</taxon>
        <taxon>Erysipelotrichia</taxon>
        <taxon>Erysipelotrichales</taxon>
        <taxon>Erysipelotrichaceae</taxon>
        <taxon>Holdemanella</taxon>
    </lineage>
</organism>
<gene>
    <name evidence="7" type="ORF">DWW32_04265</name>
</gene>
<reference evidence="7 8" key="1">
    <citation type="submission" date="2018-08" db="EMBL/GenBank/DDBJ databases">
        <title>A genome reference for cultivated species of the human gut microbiota.</title>
        <authorList>
            <person name="Zou Y."/>
            <person name="Xue W."/>
            <person name="Luo G."/>
        </authorList>
    </citation>
    <scope>NUCLEOTIDE SEQUENCE [LARGE SCALE GENOMIC DNA]</scope>
    <source>
        <strain evidence="7 8">AF15-20</strain>
    </source>
</reference>
<evidence type="ECO:0000256" key="2">
    <source>
        <dbReference type="ARBA" id="ARBA00022840"/>
    </source>
</evidence>
<dbReference type="Pfam" id="PF03668">
    <property type="entry name" value="RapZ-like_N"/>
    <property type="match status" value="1"/>
</dbReference>